<evidence type="ECO:0000313" key="8">
    <source>
        <dbReference type="Proteomes" id="UP000006906"/>
    </source>
</evidence>
<feature type="region of interest" description="Disordered" evidence="3">
    <location>
        <begin position="499"/>
        <end position="593"/>
    </location>
</feature>
<keyword evidence="2" id="KW-0238">DNA-binding</keyword>
<evidence type="ECO:0000313" key="7">
    <source>
        <dbReference type="EMBL" id="PNW86969.1"/>
    </source>
</evidence>
<feature type="compositionally biased region" description="Gly residues" evidence="3">
    <location>
        <begin position="501"/>
        <end position="510"/>
    </location>
</feature>
<dbReference type="OrthoDB" id="2143914at2759"/>
<dbReference type="FunFam" id="1.10.10.60:FF:000010">
    <property type="entry name" value="Transcriptional activator Myb isoform A"/>
    <property type="match status" value="1"/>
</dbReference>
<dbReference type="SMART" id="SM00717">
    <property type="entry name" value="SANT"/>
    <property type="match status" value="2"/>
</dbReference>
<dbReference type="PROSITE" id="PS51294">
    <property type="entry name" value="HTH_MYB"/>
    <property type="match status" value="2"/>
</dbReference>
<dbReference type="PANTHER" id="PTHR45614:SF76">
    <property type="entry name" value="TRANSCRIPTION FACTOR MYB124"/>
    <property type="match status" value="1"/>
</dbReference>
<evidence type="ECO:0000256" key="3">
    <source>
        <dbReference type="SAM" id="MobiDB-lite"/>
    </source>
</evidence>
<dbReference type="Gene3D" id="1.10.10.60">
    <property type="entry name" value="Homeodomain-like"/>
    <property type="match status" value="2"/>
</dbReference>
<dbReference type="PROSITE" id="PS51293">
    <property type="entry name" value="SANT"/>
    <property type="match status" value="1"/>
</dbReference>
<evidence type="ECO:0000256" key="2">
    <source>
        <dbReference type="ARBA" id="ARBA00023125"/>
    </source>
</evidence>
<dbReference type="InterPro" id="IPR017884">
    <property type="entry name" value="SANT_dom"/>
</dbReference>
<name>A0A2K3E2F1_CHLRE</name>
<feature type="region of interest" description="Disordered" evidence="3">
    <location>
        <begin position="608"/>
        <end position="634"/>
    </location>
</feature>
<evidence type="ECO:0000259" key="6">
    <source>
        <dbReference type="PROSITE" id="PS51294"/>
    </source>
</evidence>
<feature type="domain" description="Myb-like" evidence="4">
    <location>
        <begin position="51"/>
        <end position="101"/>
    </location>
</feature>
<feature type="region of interest" description="Disordered" evidence="3">
    <location>
        <begin position="115"/>
        <end position="248"/>
    </location>
</feature>
<dbReference type="InterPro" id="IPR001005">
    <property type="entry name" value="SANT/Myb"/>
</dbReference>
<feature type="compositionally biased region" description="Gly residues" evidence="3">
    <location>
        <begin position="558"/>
        <end position="575"/>
    </location>
</feature>
<dbReference type="SUPFAM" id="SSF46689">
    <property type="entry name" value="Homeodomain-like"/>
    <property type="match status" value="1"/>
</dbReference>
<dbReference type="Pfam" id="PF13921">
    <property type="entry name" value="Myb_DNA-bind_6"/>
    <property type="match status" value="1"/>
</dbReference>
<keyword evidence="1" id="KW-0677">Repeat</keyword>
<dbReference type="Proteomes" id="UP000006906">
    <property type="component" value="Chromosome 2"/>
</dbReference>
<dbReference type="OMA" id="VKNRYAA"/>
<dbReference type="PaxDb" id="3055-EDP07478"/>
<evidence type="ECO:0000259" key="4">
    <source>
        <dbReference type="PROSITE" id="PS50090"/>
    </source>
</evidence>
<dbReference type="InterPro" id="IPR017930">
    <property type="entry name" value="Myb_dom"/>
</dbReference>
<dbReference type="Gramene" id="PNW86969">
    <property type="protein sequence ID" value="PNW86969"/>
    <property type="gene ID" value="CHLRE_02g103450v5"/>
</dbReference>
<evidence type="ECO:0000259" key="5">
    <source>
        <dbReference type="PROSITE" id="PS51293"/>
    </source>
</evidence>
<dbReference type="PANTHER" id="PTHR45614">
    <property type="entry name" value="MYB PROTEIN-RELATED"/>
    <property type="match status" value="1"/>
</dbReference>
<dbReference type="ExpressionAtlas" id="A0A2K3E2F1">
    <property type="expression patterns" value="baseline"/>
</dbReference>
<dbReference type="PROSITE" id="PS50090">
    <property type="entry name" value="MYB_LIKE"/>
    <property type="match status" value="2"/>
</dbReference>
<organism evidence="7 8">
    <name type="scientific">Chlamydomonas reinhardtii</name>
    <name type="common">Chlamydomonas smithii</name>
    <dbReference type="NCBI Taxonomy" id="3055"/>
    <lineage>
        <taxon>Eukaryota</taxon>
        <taxon>Viridiplantae</taxon>
        <taxon>Chlorophyta</taxon>
        <taxon>core chlorophytes</taxon>
        <taxon>Chlorophyceae</taxon>
        <taxon>CS clade</taxon>
        <taxon>Chlamydomonadales</taxon>
        <taxon>Chlamydomonadaceae</taxon>
        <taxon>Chlamydomonas</taxon>
    </lineage>
</organism>
<dbReference type="RefSeq" id="XP_001699782.2">
    <property type="nucleotide sequence ID" value="XM_001699730.2"/>
</dbReference>
<dbReference type="GO" id="GO:0000978">
    <property type="term" value="F:RNA polymerase II cis-regulatory region sequence-specific DNA binding"/>
    <property type="evidence" value="ECO:0000318"/>
    <property type="project" value="GO_Central"/>
</dbReference>
<dbReference type="KEGG" id="cre:CHLRE_02g103450v5"/>
<dbReference type="GO" id="GO:0000981">
    <property type="term" value="F:DNA-binding transcription factor activity, RNA polymerase II-specific"/>
    <property type="evidence" value="ECO:0000318"/>
    <property type="project" value="GO_Central"/>
</dbReference>
<feature type="domain" description="Myb-like" evidence="4">
    <location>
        <begin position="7"/>
        <end position="50"/>
    </location>
</feature>
<dbReference type="GeneID" id="5725546"/>
<protein>
    <submittedName>
        <fullName evidence="7">Uncharacterized protein</fullName>
    </submittedName>
</protein>
<dbReference type="InterPro" id="IPR009057">
    <property type="entry name" value="Homeodomain-like_sf"/>
</dbReference>
<feature type="domain" description="HTH myb-type" evidence="6">
    <location>
        <begin position="1"/>
        <end position="54"/>
    </location>
</feature>
<dbReference type="InParanoid" id="A0A2K3E2F1"/>
<feature type="compositionally biased region" description="Acidic residues" evidence="3">
    <location>
        <begin position="143"/>
        <end position="157"/>
    </location>
</feature>
<dbReference type="InterPro" id="IPR050560">
    <property type="entry name" value="MYB_TF"/>
</dbReference>
<accession>A0A2K3E2F1</accession>
<dbReference type="EMBL" id="CM008963">
    <property type="protein sequence ID" value="PNW86969.1"/>
    <property type="molecule type" value="Genomic_DNA"/>
</dbReference>
<sequence length="763" mass="76757">MPLTATWTDQEDETLRKLVKEYGPKKWSVIAQKLKTKGSKQCRRRWKNYLNADLKSGGWTAEEDRILMEGHRLYGNKWTEIAKMVGGRTDNAVKNRYAALCKRDMRGGGNVRRAAAIGGGGGGGGGGARGGRKARPANSDSDNVSDVELDDDSDAEDEAKRSSSFSSDRSREPSPSRGSKGSRGGAAEGSTRSPATRGSVGGAVSPRAAAGGSGGARAGSILGPRRRSAAAASTEESPPPQAEPDEAPAAKRRALMNGGAAAGGVLANGSMNGNGYQLPVPTPRTPRTPRLLAQLQEATLANNLHQHQQHAAVAASRAGAGAGRGLVGSGGKVGAPPKKPPALTINIPNPSAADPMAQPPPTGSGAGYGIEIRVLRDLLTPQEIQYARELNDMQLPLHINVDDDPLMVIGTGLHPPGGVSAGGLPTTAGVLGGGGGAAGASGLSTGSLSHGEAPMTTGRHAAHHALNALVSPGSAGGALADFNDVLRWFQTGLTPKSTYGGSAGGLGTLGGTPRNMLGSLGRTGLTPRGLHTSTGRGGHDSDGGGLGMGTGLTPRGLRGAGGGGGGGSPSSGSGSGTPPSAERLGPNGAALAGTPSMRTRRQIAVAAAVAASAGPGPSSTSHAQQQQGGPQGAFAGAELHAGHRQLLTKLIQNAAVPSETPKPGAAGDSGNTILSARGDLRVIPPPSPGVFSPGSFLATSRGPATRSAAAQQEQQQQTAELQQAGSGSVVVMPQFTQQELLMLLEVLHSDDLQALPPPPEAFA</sequence>
<dbReference type="AlphaFoldDB" id="A0A2K3E2F1"/>
<feature type="region of interest" description="Disordered" evidence="3">
    <location>
        <begin position="657"/>
        <end position="721"/>
    </location>
</feature>
<feature type="domain" description="HTH myb-type" evidence="6">
    <location>
        <begin position="55"/>
        <end position="105"/>
    </location>
</feature>
<feature type="domain" description="SANT" evidence="5">
    <location>
        <begin position="54"/>
        <end position="105"/>
    </location>
</feature>
<evidence type="ECO:0000256" key="1">
    <source>
        <dbReference type="ARBA" id="ARBA00022737"/>
    </source>
</evidence>
<dbReference type="GO" id="GO:0006355">
    <property type="term" value="P:regulation of DNA-templated transcription"/>
    <property type="evidence" value="ECO:0000318"/>
    <property type="project" value="GO_Central"/>
</dbReference>
<keyword evidence="8" id="KW-1185">Reference proteome</keyword>
<feature type="compositionally biased region" description="Gly residues" evidence="3">
    <location>
        <begin position="117"/>
        <end position="129"/>
    </location>
</feature>
<dbReference type="CDD" id="cd00167">
    <property type="entry name" value="SANT"/>
    <property type="match status" value="2"/>
</dbReference>
<proteinExistence type="predicted"/>
<dbReference type="GO" id="GO:0005634">
    <property type="term" value="C:nucleus"/>
    <property type="evidence" value="ECO:0000318"/>
    <property type="project" value="GO_Central"/>
</dbReference>
<reference evidence="7 8" key="1">
    <citation type="journal article" date="2007" name="Science">
        <title>The Chlamydomonas genome reveals the evolution of key animal and plant functions.</title>
        <authorList>
            <person name="Merchant S.S."/>
            <person name="Prochnik S.E."/>
            <person name="Vallon O."/>
            <person name="Harris E.H."/>
            <person name="Karpowicz S.J."/>
            <person name="Witman G.B."/>
            <person name="Terry A."/>
            <person name="Salamov A."/>
            <person name="Fritz-Laylin L.K."/>
            <person name="Marechal-Drouard L."/>
            <person name="Marshall W.F."/>
            <person name="Qu L.H."/>
            <person name="Nelson D.R."/>
            <person name="Sanderfoot A.A."/>
            <person name="Spalding M.H."/>
            <person name="Kapitonov V.V."/>
            <person name="Ren Q."/>
            <person name="Ferris P."/>
            <person name="Lindquist E."/>
            <person name="Shapiro H."/>
            <person name="Lucas S.M."/>
            <person name="Grimwood J."/>
            <person name="Schmutz J."/>
            <person name="Cardol P."/>
            <person name="Cerutti H."/>
            <person name="Chanfreau G."/>
            <person name="Chen C.L."/>
            <person name="Cognat V."/>
            <person name="Croft M.T."/>
            <person name="Dent R."/>
            <person name="Dutcher S."/>
            <person name="Fernandez E."/>
            <person name="Fukuzawa H."/>
            <person name="Gonzalez-Ballester D."/>
            <person name="Gonzalez-Halphen D."/>
            <person name="Hallmann A."/>
            <person name="Hanikenne M."/>
            <person name="Hippler M."/>
            <person name="Inwood W."/>
            <person name="Jabbari K."/>
            <person name="Kalanon M."/>
            <person name="Kuras R."/>
            <person name="Lefebvre P.A."/>
            <person name="Lemaire S.D."/>
            <person name="Lobanov A.V."/>
            <person name="Lohr M."/>
            <person name="Manuell A."/>
            <person name="Meier I."/>
            <person name="Mets L."/>
            <person name="Mittag M."/>
            <person name="Mittelmeier T."/>
            <person name="Moroney J.V."/>
            <person name="Moseley J."/>
            <person name="Napoli C."/>
            <person name="Nedelcu A.M."/>
            <person name="Niyogi K."/>
            <person name="Novoselov S.V."/>
            <person name="Paulsen I.T."/>
            <person name="Pazour G."/>
            <person name="Purton S."/>
            <person name="Ral J.P."/>
            <person name="Riano-Pachon D.M."/>
            <person name="Riekhof W."/>
            <person name="Rymarquis L."/>
            <person name="Schroda M."/>
            <person name="Stern D."/>
            <person name="Umen J."/>
            <person name="Willows R."/>
            <person name="Wilson N."/>
            <person name="Zimmer S.L."/>
            <person name="Allmer J."/>
            <person name="Balk J."/>
            <person name="Bisova K."/>
            <person name="Chen C.J."/>
            <person name="Elias M."/>
            <person name="Gendler K."/>
            <person name="Hauser C."/>
            <person name="Lamb M.R."/>
            <person name="Ledford H."/>
            <person name="Long J.C."/>
            <person name="Minagawa J."/>
            <person name="Page M.D."/>
            <person name="Pan J."/>
            <person name="Pootakham W."/>
            <person name="Roje S."/>
            <person name="Rose A."/>
            <person name="Stahlberg E."/>
            <person name="Terauchi A.M."/>
            <person name="Yang P."/>
            <person name="Ball S."/>
            <person name="Bowler C."/>
            <person name="Dieckmann C.L."/>
            <person name="Gladyshev V.N."/>
            <person name="Green P."/>
            <person name="Jorgensen R."/>
            <person name="Mayfield S."/>
            <person name="Mueller-Roeber B."/>
            <person name="Rajamani S."/>
            <person name="Sayre R.T."/>
            <person name="Brokstein P."/>
            <person name="Dubchak I."/>
            <person name="Goodstein D."/>
            <person name="Hornick L."/>
            <person name="Huang Y.W."/>
            <person name="Jhaveri J."/>
            <person name="Luo Y."/>
            <person name="Martinez D."/>
            <person name="Ngau W.C."/>
            <person name="Otillar B."/>
            <person name="Poliakov A."/>
            <person name="Porter A."/>
            <person name="Szajkowski L."/>
            <person name="Werner G."/>
            <person name="Zhou K."/>
            <person name="Grigoriev I.V."/>
            <person name="Rokhsar D.S."/>
            <person name="Grossman A.R."/>
        </authorList>
    </citation>
    <scope>NUCLEOTIDE SEQUENCE [LARGE SCALE GENOMIC DNA]</scope>
    <source>
        <strain evidence="8">CC-503</strain>
    </source>
</reference>
<feature type="compositionally biased region" description="Low complexity" evidence="3">
    <location>
        <begin position="708"/>
        <end position="721"/>
    </location>
</feature>
<gene>
    <name evidence="7" type="ORF">CHLRE_02g103450v5</name>
</gene>